<dbReference type="PaxDb" id="67767-A0A0J7KVI0"/>
<dbReference type="Pfam" id="PF00536">
    <property type="entry name" value="SAM_1"/>
    <property type="match status" value="1"/>
</dbReference>
<protein>
    <submittedName>
        <fullName evidence="12">Sphingomyelin synthase-related 1</fullName>
    </submittedName>
</protein>
<evidence type="ECO:0000256" key="10">
    <source>
        <dbReference type="SAM" id="Phobius"/>
    </source>
</evidence>
<feature type="transmembrane region" description="Helical" evidence="10">
    <location>
        <begin position="143"/>
        <end position="164"/>
    </location>
</feature>
<dbReference type="GO" id="GO:0046513">
    <property type="term" value="P:ceramide biosynthetic process"/>
    <property type="evidence" value="ECO:0007669"/>
    <property type="project" value="TreeGrafter"/>
</dbReference>
<evidence type="ECO:0000256" key="8">
    <source>
        <dbReference type="ARBA" id="ARBA00023136"/>
    </source>
</evidence>
<evidence type="ECO:0000313" key="13">
    <source>
        <dbReference type="Proteomes" id="UP000036403"/>
    </source>
</evidence>
<evidence type="ECO:0000256" key="1">
    <source>
        <dbReference type="ARBA" id="ARBA00004141"/>
    </source>
</evidence>
<keyword evidence="4 10" id="KW-0812">Transmembrane</keyword>
<accession>A0A0J7KVI0</accession>
<dbReference type="InterPro" id="IPR013761">
    <property type="entry name" value="SAM/pointed_sf"/>
</dbReference>
<proteinExistence type="inferred from homology"/>
<evidence type="ECO:0000256" key="6">
    <source>
        <dbReference type="ARBA" id="ARBA00022989"/>
    </source>
</evidence>
<evidence type="ECO:0000256" key="5">
    <source>
        <dbReference type="ARBA" id="ARBA00022919"/>
    </source>
</evidence>
<evidence type="ECO:0000259" key="11">
    <source>
        <dbReference type="PROSITE" id="PS50105"/>
    </source>
</evidence>
<dbReference type="CDD" id="cd09515">
    <property type="entry name" value="SAM_SGMS1-like"/>
    <property type="match status" value="1"/>
</dbReference>
<dbReference type="Proteomes" id="UP000036403">
    <property type="component" value="Unassembled WGS sequence"/>
</dbReference>
<dbReference type="GO" id="GO:0047493">
    <property type="term" value="F:ceramide cholinephosphotransferase activity"/>
    <property type="evidence" value="ECO:0007669"/>
    <property type="project" value="TreeGrafter"/>
</dbReference>
<dbReference type="GO" id="GO:0000139">
    <property type="term" value="C:Golgi membrane"/>
    <property type="evidence" value="ECO:0007669"/>
    <property type="project" value="TreeGrafter"/>
</dbReference>
<dbReference type="EMBL" id="LBMM01002829">
    <property type="protein sequence ID" value="KMQ94311.1"/>
    <property type="molecule type" value="Genomic_DNA"/>
</dbReference>
<dbReference type="Pfam" id="PF14360">
    <property type="entry name" value="PAP2_C"/>
    <property type="match status" value="1"/>
</dbReference>
<dbReference type="InterPro" id="IPR001660">
    <property type="entry name" value="SAM"/>
</dbReference>
<dbReference type="InterPro" id="IPR025749">
    <property type="entry name" value="Sphingomyelin_synth-like_dom"/>
</dbReference>
<comment type="caution">
    <text evidence="12">The sequence shown here is derived from an EMBL/GenBank/DDBJ whole genome shotgun (WGS) entry which is preliminary data.</text>
</comment>
<evidence type="ECO:0000256" key="9">
    <source>
        <dbReference type="SAM" id="MobiDB-lite"/>
    </source>
</evidence>
<name>A0A0J7KVI0_LASNI</name>
<feature type="transmembrane region" description="Helical" evidence="10">
    <location>
        <begin position="219"/>
        <end position="241"/>
    </location>
</feature>
<dbReference type="PANTHER" id="PTHR21290">
    <property type="entry name" value="SPHINGOMYELIN SYNTHETASE"/>
    <property type="match status" value="1"/>
</dbReference>
<dbReference type="InterPro" id="IPR045221">
    <property type="entry name" value="Sphingomyelin_synth-like"/>
</dbReference>
<evidence type="ECO:0000256" key="4">
    <source>
        <dbReference type="ARBA" id="ARBA00022692"/>
    </source>
</evidence>
<keyword evidence="3" id="KW-0808">Transferase</keyword>
<dbReference type="PANTHER" id="PTHR21290:SF25">
    <property type="entry name" value="SPHINGOMYELIN SYNTHASE-RELATED PROTEIN 1"/>
    <property type="match status" value="1"/>
</dbReference>
<dbReference type="SUPFAM" id="SSF47769">
    <property type="entry name" value="SAM/Pointed domain"/>
    <property type="match status" value="1"/>
</dbReference>
<dbReference type="Gene3D" id="1.10.150.50">
    <property type="entry name" value="Transcription Factor, Ets-1"/>
    <property type="match status" value="1"/>
</dbReference>
<keyword evidence="6 10" id="KW-1133">Transmembrane helix</keyword>
<feature type="region of interest" description="Disordered" evidence="9">
    <location>
        <begin position="527"/>
        <end position="547"/>
    </location>
</feature>
<evidence type="ECO:0000313" key="12">
    <source>
        <dbReference type="EMBL" id="KMQ94311.1"/>
    </source>
</evidence>
<evidence type="ECO:0000256" key="2">
    <source>
        <dbReference type="ARBA" id="ARBA00005441"/>
    </source>
</evidence>
<gene>
    <name evidence="12" type="ORF">RF55_5546</name>
</gene>
<dbReference type="Gene3D" id="6.10.140.1350">
    <property type="match status" value="1"/>
</dbReference>
<dbReference type="PROSITE" id="PS50105">
    <property type="entry name" value="SAM_DOMAIN"/>
    <property type="match status" value="1"/>
</dbReference>
<dbReference type="Pfam" id="PF15967">
    <property type="entry name" value="Nucleoporin_FG2"/>
    <property type="match status" value="1"/>
</dbReference>
<dbReference type="STRING" id="67767.A0A0J7KVI0"/>
<dbReference type="GO" id="GO:0033188">
    <property type="term" value="F:sphingomyelin synthase activity"/>
    <property type="evidence" value="ECO:0007669"/>
    <property type="project" value="TreeGrafter"/>
</dbReference>
<feature type="domain" description="SAM" evidence="11">
    <location>
        <begin position="11"/>
        <end position="76"/>
    </location>
</feature>
<comment type="subcellular location">
    <subcellularLocation>
        <location evidence="1">Membrane</location>
        <topology evidence="1">Multi-pass membrane protein</topology>
    </subcellularLocation>
</comment>
<feature type="transmembrane region" description="Helical" evidence="10">
    <location>
        <begin position="184"/>
        <end position="207"/>
    </location>
</feature>
<organism evidence="12 13">
    <name type="scientific">Lasius niger</name>
    <name type="common">Black garden ant</name>
    <dbReference type="NCBI Taxonomy" id="67767"/>
    <lineage>
        <taxon>Eukaryota</taxon>
        <taxon>Metazoa</taxon>
        <taxon>Ecdysozoa</taxon>
        <taxon>Arthropoda</taxon>
        <taxon>Hexapoda</taxon>
        <taxon>Insecta</taxon>
        <taxon>Pterygota</taxon>
        <taxon>Neoptera</taxon>
        <taxon>Endopterygota</taxon>
        <taxon>Hymenoptera</taxon>
        <taxon>Apocrita</taxon>
        <taxon>Aculeata</taxon>
        <taxon>Formicoidea</taxon>
        <taxon>Formicidae</taxon>
        <taxon>Formicinae</taxon>
        <taxon>Lasius</taxon>
        <taxon>Lasius</taxon>
    </lineage>
</organism>
<keyword evidence="13" id="KW-1185">Reference proteome</keyword>
<keyword evidence="7" id="KW-0443">Lipid metabolism</keyword>
<keyword evidence="5" id="KW-0746">Sphingolipid metabolism</keyword>
<dbReference type="SMART" id="SM00454">
    <property type="entry name" value="SAM"/>
    <property type="match status" value="1"/>
</dbReference>
<evidence type="ECO:0000256" key="7">
    <source>
        <dbReference type="ARBA" id="ARBA00023098"/>
    </source>
</evidence>
<evidence type="ECO:0000256" key="3">
    <source>
        <dbReference type="ARBA" id="ARBA00022679"/>
    </source>
</evidence>
<comment type="similarity">
    <text evidence="2">Belongs to the sphingomyelin synthase family.</text>
</comment>
<dbReference type="OrthoDB" id="422827at2759"/>
<reference evidence="12 13" key="1">
    <citation type="submission" date="2015-04" db="EMBL/GenBank/DDBJ databases">
        <title>Lasius niger genome sequencing.</title>
        <authorList>
            <person name="Konorov E.A."/>
            <person name="Nikitin M.A."/>
            <person name="Kirill M.V."/>
            <person name="Chang P."/>
        </authorList>
    </citation>
    <scope>NUCLEOTIDE SEQUENCE [LARGE SCALE GENOMIC DNA]</scope>
    <source>
        <tissue evidence="12">Whole</tissue>
    </source>
</reference>
<dbReference type="GO" id="GO:0005886">
    <property type="term" value="C:plasma membrane"/>
    <property type="evidence" value="ECO:0007669"/>
    <property type="project" value="TreeGrafter"/>
</dbReference>
<keyword evidence="8 10" id="KW-0472">Membrane</keyword>
<dbReference type="GO" id="GO:0005789">
    <property type="term" value="C:endoplasmic reticulum membrane"/>
    <property type="evidence" value="ECO:0007669"/>
    <property type="project" value="TreeGrafter"/>
</dbReference>
<dbReference type="AlphaFoldDB" id="A0A0J7KVI0"/>
<sequence>MNMMLRNVSEWTCSDVKIWLIENGYEEYADLFYSHEIDGKVLLTLKEEDLKSNILNIRKIGAIKKLYLVIKQLQRDNIAVLFDLGYVDLFPSPNFYTQNKHEMPSTVSNNETSMEQEFYSASVSEDGHASHLPPEIWKTIISLGYLFIVTWITAFVMVIVHDRVPDMKKYPPLPDIFLDNVPHIPWAFDMCEVTGTLLFAIWLVVLIFHKYRFILLRRFFALSGTVFLLRCVTMLITSLSVPGAHLQCQPRKVPDEDWSSSAYVELYNKIAMAYVIWRGAGMSIQGVRTCGDYMFSGHTVALTMLNFFITECKYPETLVFSAYLHMDAQYVWAATGFGLSNTSFGTTTPTSSTLTFGALPAPTTSIGLNFGFGTATTSTQAQCSGLILGTNAPTTMTTAPTSLFGTGTSGGTLLGAKPTIAATTTTSTNKGLGGLDVSVNNKGLSQGNSSSTAAKENLLPNELMQTIDKFKDVVKIQKGLSSDIARGSARPLNRCAEDTASLMEILSTLSGSVQRDRSSADKLKQDTAKALQSSEIAQRTHDTPPGLQYENNTPLQFFMELAESFEHDLMLFRSQIETTEKHIQAMMAPRTLTPQELTMAMNKLHESLVAVAGRLQNVHAKVQQQKEQYLNFRKYVLKDNTNVFDSIKINGKSSRSSIGRITSGPTPFGPGKM</sequence>